<accession>A0A7U2FAU9</accession>
<evidence type="ECO:0000313" key="1">
    <source>
        <dbReference type="EMBL" id="QRD01890.1"/>
    </source>
</evidence>
<dbReference type="VEuPathDB" id="FungiDB:JI435_048690"/>
<protein>
    <recommendedName>
        <fullName evidence="3">Transcription factor domain-containing protein</fullName>
    </recommendedName>
</protein>
<organism evidence="1 2">
    <name type="scientific">Phaeosphaeria nodorum (strain SN15 / ATCC MYA-4574 / FGSC 10173)</name>
    <name type="common">Glume blotch fungus</name>
    <name type="synonym">Parastagonospora nodorum</name>
    <dbReference type="NCBI Taxonomy" id="321614"/>
    <lineage>
        <taxon>Eukaryota</taxon>
        <taxon>Fungi</taxon>
        <taxon>Dikarya</taxon>
        <taxon>Ascomycota</taxon>
        <taxon>Pezizomycotina</taxon>
        <taxon>Dothideomycetes</taxon>
        <taxon>Pleosporomycetidae</taxon>
        <taxon>Pleosporales</taxon>
        <taxon>Pleosporineae</taxon>
        <taxon>Phaeosphaeriaceae</taxon>
        <taxon>Parastagonospora</taxon>
    </lineage>
</organism>
<dbReference type="Pfam" id="PF11951">
    <property type="entry name" value="Fungal_trans_2"/>
    <property type="match status" value="1"/>
</dbReference>
<name>A0A7U2FAU9_PHANO</name>
<evidence type="ECO:0008006" key="3">
    <source>
        <dbReference type="Google" id="ProtNLM"/>
    </source>
</evidence>
<dbReference type="InterPro" id="IPR021858">
    <property type="entry name" value="Fun_TF"/>
</dbReference>
<proteinExistence type="predicted"/>
<evidence type="ECO:0000313" key="2">
    <source>
        <dbReference type="Proteomes" id="UP000663193"/>
    </source>
</evidence>
<sequence length="411" mass="46132">MPCLTPEQSAFSALFQAAEYYNKCILEDLTPIHELGRHPYIHYISPARLQEATSVPEFLRSGLICMTLNHRMNRLGIGSNSGAKDLAEKYYTHWGITIRSLSEQFSVENLRTSDVVLAGILTLLLADIQNGAQVSWHHHFDGVRRLVSLRGGFRALALSQSLAPLLNCLWFISIIANTTCPASYLDLSTIPHVETSTFMQEHYRYATTPTQMFPPHLLAEVSKINYLRLQAKSKKEITEDHLLDEAYNILESIEAFSPEESTQSKFSSKEDWIRIAILYRSATALYCILSLQSVSVFPENSALRATCVTHGQVLLHHLPEGLSSARTKRFMLWPLVLLGVEAVHSGMATRDFVSKQLPELSRSVGTSIPLTAQSVLQSFWASGLNRWDTCFDRPYPFTMQIAVDVSRVSAP</sequence>
<dbReference type="Proteomes" id="UP000663193">
    <property type="component" value="Chromosome 13"/>
</dbReference>
<dbReference type="PANTHER" id="PTHR37540">
    <property type="entry name" value="TRANSCRIPTION FACTOR (ACR-2), PUTATIVE-RELATED-RELATED"/>
    <property type="match status" value="1"/>
</dbReference>
<dbReference type="OrthoDB" id="5386330at2759"/>
<keyword evidence="2" id="KW-1185">Reference proteome</keyword>
<dbReference type="AlphaFoldDB" id="A0A7U2FAU9"/>
<gene>
    <name evidence="1" type="ORF">JI435_048690</name>
</gene>
<dbReference type="PANTHER" id="PTHR37540:SF5">
    <property type="entry name" value="TRANSCRIPTION FACTOR DOMAIN-CONTAINING PROTEIN"/>
    <property type="match status" value="1"/>
</dbReference>
<reference evidence="2" key="1">
    <citation type="journal article" date="2021" name="BMC Genomics">
        <title>Chromosome-level genome assembly and manually-curated proteome of model necrotroph Parastagonospora nodorum Sn15 reveals a genome-wide trove of candidate effector homologs, and redundancy of virulence-related functions within an accessory chromosome.</title>
        <authorList>
            <person name="Bertazzoni S."/>
            <person name="Jones D.A.B."/>
            <person name="Phan H.T."/>
            <person name="Tan K.-C."/>
            <person name="Hane J.K."/>
        </authorList>
    </citation>
    <scope>NUCLEOTIDE SEQUENCE [LARGE SCALE GENOMIC DNA]</scope>
    <source>
        <strain evidence="2">SN15 / ATCC MYA-4574 / FGSC 10173)</strain>
    </source>
</reference>
<dbReference type="EMBL" id="CP069035">
    <property type="protein sequence ID" value="QRD01890.1"/>
    <property type="molecule type" value="Genomic_DNA"/>
</dbReference>